<accession>A0A0N4VEG2</accession>
<name>A0A0N4VEG2_ENTVE</name>
<sequence>MSDGVLYFVFICIERLSQVWVYLLLAVVVATIYLINEETSRRQGLPFGEGLGKTLFKAPKSGWDQQQKPDAEVSRVHRTRSKLDALYSGSSAPAISTSTAVFPQFQPLRTSTSVTVLNVTSGIFCASFTVNWDKFLSLNQRNYQQVLVQLHLSLEISLSQNSKYLLCSGTLSVSLKVLVIGEKLNSQIQIDMFGVTKDSVVQNLDMHRACTVSVVVDSTFSFNEVNLEFLDAEVIEAAANTYNISTLTLVFQPTIIVCKHYGRLKCFARLSLTLRLLNQKVQWCLVNGRNLLNKKEPPNTIKEASESTATIDDQDGDKGRFILFIFYLTYLSAAFRFKSSACCND</sequence>
<keyword evidence="1" id="KW-1133">Transmembrane helix</keyword>
<evidence type="ECO:0000313" key="2">
    <source>
        <dbReference type="EMBL" id="VDD93762.1"/>
    </source>
</evidence>
<dbReference type="OrthoDB" id="5865995at2759"/>
<protein>
    <submittedName>
        <fullName evidence="4">Transmembrane protein 106C</fullName>
    </submittedName>
</protein>
<gene>
    <name evidence="2" type="ORF">EVEC_LOCUS8513</name>
</gene>
<dbReference type="STRING" id="51028.A0A0N4VEG2"/>
<reference evidence="2 3" key="2">
    <citation type="submission" date="2018-10" db="EMBL/GenBank/DDBJ databases">
        <authorList>
            <consortium name="Pathogen Informatics"/>
        </authorList>
    </citation>
    <scope>NUCLEOTIDE SEQUENCE [LARGE SCALE GENOMIC DNA]</scope>
</reference>
<proteinExistence type="predicted"/>
<evidence type="ECO:0000313" key="4">
    <source>
        <dbReference type="WBParaSite" id="EVEC_0000907201-mRNA-1"/>
    </source>
</evidence>
<feature type="transmembrane region" description="Helical" evidence="1">
    <location>
        <begin position="6"/>
        <end position="35"/>
    </location>
</feature>
<evidence type="ECO:0000256" key="1">
    <source>
        <dbReference type="SAM" id="Phobius"/>
    </source>
</evidence>
<dbReference type="Proteomes" id="UP000274131">
    <property type="component" value="Unassembled WGS sequence"/>
</dbReference>
<keyword evidence="1" id="KW-0812">Transmembrane</keyword>
<keyword evidence="3" id="KW-1185">Reference proteome</keyword>
<dbReference type="WBParaSite" id="EVEC_0000907201-mRNA-1">
    <property type="protein sequence ID" value="EVEC_0000907201-mRNA-1"/>
    <property type="gene ID" value="EVEC_0000907201"/>
</dbReference>
<evidence type="ECO:0000313" key="3">
    <source>
        <dbReference type="Proteomes" id="UP000274131"/>
    </source>
</evidence>
<dbReference type="EMBL" id="UXUI01009461">
    <property type="protein sequence ID" value="VDD93762.1"/>
    <property type="molecule type" value="Genomic_DNA"/>
</dbReference>
<keyword evidence="1" id="KW-0472">Membrane</keyword>
<reference evidence="4" key="1">
    <citation type="submission" date="2017-02" db="UniProtKB">
        <authorList>
            <consortium name="WormBaseParasite"/>
        </authorList>
    </citation>
    <scope>IDENTIFICATION</scope>
</reference>
<dbReference type="AlphaFoldDB" id="A0A0N4VEG2"/>
<organism evidence="4">
    <name type="scientific">Enterobius vermicularis</name>
    <name type="common">Human pinworm</name>
    <dbReference type="NCBI Taxonomy" id="51028"/>
    <lineage>
        <taxon>Eukaryota</taxon>
        <taxon>Metazoa</taxon>
        <taxon>Ecdysozoa</taxon>
        <taxon>Nematoda</taxon>
        <taxon>Chromadorea</taxon>
        <taxon>Rhabditida</taxon>
        <taxon>Spirurina</taxon>
        <taxon>Oxyuridomorpha</taxon>
        <taxon>Oxyuroidea</taxon>
        <taxon>Oxyuridae</taxon>
        <taxon>Enterobius</taxon>
    </lineage>
</organism>